<sequence>MADLTGTWKYTEEYTRGNANGELYLRQEGDKLSGRVVFADHLKGEEPYMIQEFMEGTIEGRKVKLKATGYDVIHAEMEVDYDLDEWVGLVLNEGTIKGVSADKQGVDGNFVLVKVNSSLPDGF</sequence>
<accession>A0A9D1UZS8</accession>
<name>A0A9D1UZS8_9BACT</name>
<reference evidence="1" key="2">
    <citation type="submission" date="2021-04" db="EMBL/GenBank/DDBJ databases">
        <authorList>
            <person name="Gilroy R."/>
        </authorList>
    </citation>
    <scope>NUCLEOTIDE SEQUENCE</scope>
    <source>
        <strain evidence="1">23274</strain>
    </source>
</reference>
<evidence type="ECO:0000313" key="2">
    <source>
        <dbReference type="Proteomes" id="UP000824202"/>
    </source>
</evidence>
<dbReference type="Proteomes" id="UP000824202">
    <property type="component" value="Unassembled WGS sequence"/>
</dbReference>
<protein>
    <submittedName>
        <fullName evidence="1">Uncharacterized protein</fullName>
    </submittedName>
</protein>
<evidence type="ECO:0000313" key="1">
    <source>
        <dbReference type="EMBL" id="HIX03437.1"/>
    </source>
</evidence>
<comment type="caution">
    <text evidence="1">The sequence shown here is derived from an EMBL/GenBank/DDBJ whole genome shotgun (WGS) entry which is preliminary data.</text>
</comment>
<dbReference type="EMBL" id="DXFT01000095">
    <property type="protein sequence ID" value="HIX03437.1"/>
    <property type="molecule type" value="Genomic_DNA"/>
</dbReference>
<dbReference type="AlphaFoldDB" id="A0A9D1UZS8"/>
<gene>
    <name evidence="1" type="ORF">H9863_04880</name>
</gene>
<proteinExistence type="predicted"/>
<reference evidence="1" key="1">
    <citation type="journal article" date="2021" name="PeerJ">
        <title>Extensive microbial diversity within the chicken gut microbiome revealed by metagenomics and culture.</title>
        <authorList>
            <person name="Gilroy R."/>
            <person name="Ravi A."/>
            <person name="Getino M."/>
            <person name="Pursley I."/>
            <person name="Horton D.L."/>
            <person name="Alikhan N.F."/>
            <person name="Baker D."/>
            <person name="Gharbi K."/>
            <person name="Hall N."/>
            <person name="Watson M."/>
            <person name="Adriaenssens E.M."/>
            <person name="Foster-Nyarko E."/>
            <person name="Jarju S."/>
            <person name="Secka A."/>
            <person name="Antonio M."/>
            <person name="Oren A."/>
            <person name="Chaudhuri R.R."/>
            <person name="La Ragione R."/>
            <person name="Hildebrand F."/>
            <person name="Pallen M.J."/>
        </authorList>
    </citation>
    <scope>NUCLEOTIDE SEQUENCE</scope>
    <source>
        <strain evidence="1">23274</strain>
    </source>
</reference>
<organism evidence="1 2">
    <name type="scientific">Candidatus Odoribacter faecigallinarum</name>
    <dbReference type="NCBI Taxonomy" id="2838706"/>
    <lineage>
        <taxon>Bacteria</taxon>
        <taxon>Pseudomonadati</taxon>
        <taxon>Bacteroidota</taxon>
        <taxon>Bacteroidia</taxon>
        <taxon>Bacteroidales</taxon>
        <taxon>Odoribacteraceae</taxon>
        <taxon>Odoribacter</taxon>
    </lineage>
</organism>